<dbReference type="GeneID" id="10838131"/>
<evidence type="ECO:0000256" key="7">
    <source>
        <dbReference type="SAM" id="Phobius"/>
    </source>
</evidence>
<dbReference type="EMBL" id="CP002779">
    <property type="protein sequence ID" value="AEH25228.1"/>
    <property type="molecule type" value="Genomic_DNA"/>
</dbReference>
<protein>
    <recommendedName>
        <fullName evidence="10">Integral membrane protein</fullName>
    </recommendedName>
</protein>
<organism evidence="8 9">
    <name type="scientific">Pyrococcus yayanosii (strain CH1 / JCM 16557)</name>
    <dbReference type="NCBI Taxonomy" id="529709"/>
    <lineage>
        <taxon>Archaea</taxon>
        <taxon>Methanobacteriati</taxon>
        <taxon>Methanobacteriota</taxon>
        <taxon>Thermococci</taxon>
        <taxon>Thermococcales</taxon>
        <taxon>Thermococcaceae</taxon>
        <taxon>Pyrococcus</taxon>
    </lineage>
</organism>
<dbReference type="Pfam" id="PF03706">
    <property type="entry name" value="LPG_synthase_TM"/>
    <property type="match status" value="1"/>
</dbReference>
<dbReference type="PANTHER" id="PTHR39087:SF2">
    <property type="entry name" value="UPF0104 MEMBRANE PROTEIN MJ1595"/>
    <property type="match status" value="1"/>
</dbReference>
<dbReference type="PANTHER" id="PTHR39087">
    <property type="entry name" value="UPF0104 MEMBRANE PROTEIN MJ1595"/>
    <property type="match status" value="1"/>
</dbReference>
<evidence type="ECO:0000256" key="1">
    <source>
        <dbReference type="ARBA" id="ARBA00004651"/>
    </source>
</evidence>
<feature type="transmembrane region" description="Helical" evidence="7">
    <location>
        <begin position="36"/>
        <end position="54"/>
    </location>
</feature>
<keyword evidence="3" id="KW-1003">Cell membrane</keyword>
<evidence type="ECO:0000313" key="9">
    <source>
        <dbReference type="Proteomes" id="UP000008386"/>
    </source>
</evidence>
<dbReference type="eggNOG" id="arCOG00899">
    <property type="taxonomic scope" value="Archaea"/>
</dbReference>
<evidence type="ECO:0000256" key="4">
    <source>
        <dbReference type="ARBA" id="ARBA00022692"/>
    </source>
</evidence>
<keyword evidence="4 7" id="KW-0812">Transmembrane</keyword>
<reference evidence="8 9" key="1">
    <citation type="journal article" date="2011" name="J. Bacteriol.">
        <title>Complete genome sequence of the obligate piezophilic hyperthermophilic archaeon Pyrococcus yayanosii CH1.</title>
        <authorList>
            <person name="Jun X."/>
            <person name="Lupeng L."/>
            <person name="Minjuan X."/>
            <person name="Oger P."/>
            <person name="Fengping W."/>
            <person name="Jebbar M."/>
            <person name="Xiang X."/>
        </authorList>
    </citation>
    <scope>NUCLEOTIDE SEQUENCE [LARGE SCALE GENOMIC DNA]</scope>
    <source>
        <strain evidence="9">CH1 / JCM 16557</strain>
    </source>
</reference>
<dbReference type="NCBIfam" id="TIGR00374">
    <property type="entry name" value="flippase-like domain"/>
    <property type="match status" value="1"/>
</dbReference>
<evidence type="ECO:0000256" key="6">
    <source>
        <dbReference type="ARBA" id="ARBA00023136"/>
    </source>
</evidence>
<evidence type="ECO:0000256" key="3">
    <source>
        <dbReference type="ARBA" id="ARBA00022475"/>
    </source>
</evidence>
<proteinExistence type="inferred from homology"/>
<dbReference type="AlphaFoldDB" id="F8AGU2"/>
<dbReference type="TCDB" id="4.D.2.2.2">
    <property type="family name" value="the glycosyl transferase 2 (gt2) family"/>
</dbReference>
<keyword evidence="5 7" id="KW-1133">Transmembrane helix</keyword>
<keyword evidence="6 7" id="KW-0472">Membrane</keyword>
<dbReference type="KEGG" id="pya:PYCH_15620"/>
<gene>
    <name evidence="8" type="ordered locus">PYCH_15620</name>
</gene>
<dbReference type="InterPro" id="IPR022791">
    <property type="entry name" value="L-PG_synthase/AglD"/>
</dbReference>
<dbReference type="STRING" id="529709.PYCH_15620"/>
<comment type="similarity">
    <text evidence="2">Belongs to the UPF0104 family.</text>
</comment>
<dbReference type="GO" id="GO:0005886">
    <property type="term" value="C:plasma membrane"/>
    <property type="evidence" value="ECO:0007669"/>
    <property type="project" value="UniProtKB-SubCell"/>
</dbReference>
<feature type="transmembrane region" description="Helical" evidence="7">
    <location>
        <begin position="121"/>
        <end position="139"/>
    </location>
</feature>
<feature type="transmembrane region" description="Helical" evidence="7">
    <location>
        <begin position="145"/>
        <end position="169"/>
    </location>
</feature>
<dbReference type="OrthoDB" id="15513at2157"/>
<dbReference type="HOGENOM" id="CLU_048072_1_1_2"/>
<comment type="subcellular location">
    <subcellularLocation>
        <location evidence="1">Cell membrane</location>
        <topology evidence="1">Multi-pass membrane protein</topology>
    </subcellularLocation>
</comment>
<accession>F8AGU2</accession>
<keyword evidence="9" id="KW-1185">Reference proteome</keyword>
<dbReference type="RefSeq" id="WP_013906284.1">
    <property type="nucleotide sequence ID" value="NC_015680.1"/>
</dbReference>
<evidence type="ECO:0008006" key="10">
    <source>
        <dbReference type="Google" id="ProtNLM"/>
    </source>
</evidence>
<evidence type="ECO:0000256" key="2">
    <source>
        <dbReference type="ARBA" id="ARBA00011061"/>
    </source>
</evidence>
<sequence length="330" mass="36039">MKRKVTLILGLAILLGLLWWAGIGETMDILKGAQPSYFLLAAGMQAIALLAWAVRWRTFLRRAGVHVDFLRVLEGVMIGIFVNNLTPGARTGGEPAKAYFISKRSNGSYPQVFATVMADRVLDVIPVVVFMFLAFNYALKLRIGLLLTVLIVSIVLIIIALSLTLAFSVHEGAAVRLLMFIARLVKRISPAKLSEADDVIEGKLRRAISEFKRTLRELGKDKGGLIISLLWSFTLWSASVLRTYFVFLSIGYEVPLAYVLLVQMAAMAIAMMSVIPGGLGVNEAVLSALFLALGIEKSIAVSATILDRLISFWIPTLIGGVLTLRQGAPH</sequence>
<evidence type="ECO:0000256" key="5">
    <source>
        <dbReference type="ARBA" id="ARBA00022989"/>
    </source>
</evidence>
<evidence type="ECO:0000313" key="8">
    <source>
        <dbReference type="EMBL" id="AEH25228.1"/>
    </source>
</evidence>
<name>F8AGU2_PYRYC</name>
<dbReference type="Proteomes" id="UP000008386">
    <property type="component" value="Chromosome"/>
</dbReference>